<evidence type="ECO:0000313" key="3">
    <source>
        <dbReference type="Proteomes" id="UP000727506"/>
    </source>
</evidence>
<keyword evidence="2" id="KW-0176">Collagen</keyword>
<feature type="region of interest" description="Disordered" evidence="1">
    <location>
        <begin position="143"/>
        <end position="195"/>
    </location>
</feature>
<feature type="compositionally biased region" description="Low complexity" evidence="1">
    <location>
        <begin position="184"/>
        <end position="193"/>
    </location>
</feature>
<protein>
    <submittedName>
        <fullName evidence="2">Collagen-like protein</fullName>
    </submittedName>
</protein>
<dbReference type="EMBL" id="JAGZSV010000062">
    <property type="protein sequence ID" value="MBS6940745.1"/>
    <property type="molecule type" value="Genomic_DNA"/>
</dbReference>
<feature type="compositionally biased region" description="Basic and acidic residues" evidence="1">
    <location>
        <begin position="93"/>
        <end position="102"/>
    </location>
</feature>
<proteinExistence type="predicted"/>
<feature type="compositionally biased region" description="Basic and acidic residues" evidence="1">
    <location>
        <begin position="14"/>
        <end position="23"/>
    </location>
</feature>
<dbReference type="Proteomes" id="UP000727506">
    <property type="component" value="Unassembled WGS sequence"/>
</dbReference>
<feature type="region of interest" description="Disordered" evidence="1">
    <location>
        <begin position="78"/>
        <end position="125"/>
    </location>
</feature>
<sequence length="210" mass="20540">MAQQWVQKGSLKGPKGDRGEAGERGAAGKSMRQATSAVTPGSDVAFGAIVPSEGVQAGDTLVDSEGSVFAVVSVDGSGKTARVGEKVGSVKGAKGDKGEPGADGRGVSIKGSKPSVDELPSEGNAEGDAWLVEGDMHVWDGSGWNNVGKVQGPAGPAGAQGPAGERGETGPKGDPGPGIGAGEGAPASPGVPGQAYVDVTTGDLYVYGEA</sequence>
<name>A0A943V0V5_9ACTN</name>
<dbReference type="AlphaFoldDB" id="A0A943V0V5"/>
<evidence type="ECO:0000256" key="1">
    <source>
        <dbReference type="SAM" id="MobiDB-lite"/>
    </source>
</evidence>
<accession>A0A943V0V5</accession>
<feature type="compositionally biased region" description="Gly residues" evidence="1">
    <location>
        <begin position="173"/>
        <end position="183"/>
    </location>
</feature>
<feature type="region of interest" description="Disordered" evidence="1">
    <location>
        <begin position="1"/>
        <end position="42"/>
    </location>
</feature>
<feature type="compositionally biased region" description="Low complexity" evidence="1">
    <location>
        <begin position="151"/>
        <end position="163"/>
    </location>
</feature>
<gene>
    <name evidence="2" type="ORF">KH142_04555</name>
</gene>
<comment type="caution">
    <text evidence="2">The sequence shown here is derived from an EMBL/GenBank/DDBJ whole genome shotgun (WGS) entry which is preliminary data.</text>
</comment>
<evidence type="ECO:0000313" key="2">
    <source>
        <dbReference type="EMBL" id="MBS6940745.1"/>
    </source>
</evidence>
<reference evidence="2" key="1">
    <citation type="submission" date="2021-02" db="EMBL/GenBank/DDBJ databases">
        <title>Infant gut strain persistence is associated with maternal origin, phylogeny, and functional potential including surface adhesion and iron acquisition.</title>
        <authorList>
            <person name="Lou Y.C."/>
        </authorList>
    </citation>
    <scope>NUCLEOTIDE SEQUENCE</scope>
    <source>
        <strain evidence="2">L2_039_000G1_dasL2_039_000G1_concoct_11</strain>
    </source>
</reference>
<organism evidence="2 3">
    <name type="scientific">Slackia piriformis</name>
    <dbReference type="NCBI Taxonomy" id="626934"/>
    <lineage>
        <taxon>Bacteria</taxon>
        <taxon>Bacillati</taxon>
        <taxon>Actinomycetota</taxon>
        <taxon>Coriobacteriia</taxon>
        <taxon>Eggerthellales</taxon>
        <taxon>Eggerthellaceae</taxon>
        <taxon>Slackia</taxon>
    </lineage>
</organism>